<keyword evidence="2" id="KW-1185">Reference proteome</keyword>
<comment type="caution">
    <text evidence="1">The sequence shown here is derived from an EMBL/GenBank/DDBJ whole genome shotgun (WGS) entry which is preliminary data.</text>
</comment>
<accession>A0A9D3YTY8</accession>
<reference evidence="1" key="2">
    <citation type="submission" date="2020-11" db="EMBL/GenBank/DDBJ databases">
        <authorList>
            <person name="McCartney M.A."/>
            <person name="Auch B."/>
            <person name="Kono T."/>
            <person name="Mallez S."/>
            <person name="Becker A."/>
            <person name="Gohl D.M."/>
            <person name="Silverstein K.A.T."/>
            <person name="Koren S."/>
            <person name="Bechman K.B."/>
            <person name="Herman A."/>
            <person name="Abrahante J.E."/>
            <person name="Garbe J."/>
        </authorList>
    </citation>
    <scope>NUCLEOTIDE SEQUENCE</scope>
    <source>
        <strain evidence="1">Duluth1</strain>
        <tissue evidence="1">Whole animal</tissue>
    </source>
</reference>
<evidence type="ECO:0000313" key="1">
    <source>
        <dbReference type="EMBL" id="KAH3705100.1"/>
    </source>
</evidence>
<dbReference type="Proteomes" id="UP000828390">
    <property type="component" value="Unassembled WGS sequence"/>
</dbReference>
<organism evidence="1 2">
    <name type="scientific">Dreissena polymorpha</name>
    <name type="common">Zebra mussel</name>
    <name type="synonym">Mytilus polymorpha</name>
    <dbReference type="NCBI Taxonomy" id="45954"/>
    <lineage>
        <taxon>Eukaryota</taxon>
        <taxon>Metazoa</taxon>
        <taxon>Spiralia</taxon>
        <taxon>Lophotrochozoa</taxon>
        <taxon>Mollusca</taxon>
        <taxon>Bivalvia</taxon>
        <taxon>Autobranchia</taxon>
        <taxon>Heteroconchia</taxon>
        <taxon>Euheterodonta</taxon>
        <taxon>Imparidentia</taxon>
        <taxon>Neoheterodontei</taxon>
        <taxon>Myida</taxon>
        <taxon>Dreissenoidea</taxon>
        <taxon>Dreissenidae</taxon>
        <taxon>Dreissena</taxon>
    </lineage>
</organism>
<name>A0A9D3YTY8_DREPO</name>
<proteinExistence type="predicted"/>
<evidence type="ECO:0000313" key="2">
    <source>
        <dbReference type="Proteomes" id="UP000828390"/>
    </source>
</evidence>
<gene>
    <name evidence="1" type="ORF">DPMN_080165</name>
</gene>
<dbReference type="AlphaFoldDB" id="A0A9D3YTY8"/>
<dbReference type="EMBL" id="JAIWYP010000015">
    <property type="protein sequence ID" value="KAH3705100.1"/>
    <property type="molecule type" value="Genomic_DNA"/>
</dbReference>
<sequence length="88" mass="10826">MYLVSAVREAFNEDDWEPVYRIYENHEWDSHDDYLSQERSARFGDKDDSQFRSWKLDQWHHDKIHKVGSLRKMMSPGTIKRIYRFQLC</sequence>
<protein>
    <submittedName>
        <fullName evidence="1">Uncharacterized protein</fullName>
    </submittedName>
</protein>
<reference evidence="1" key="1">
    <citation type="journal article" date="2019" name="bioRxiv">
        <title>The Genome of the Zebra Mussel, Dreissena polymorpha: A Resource for Invasive Species Research.</title>
        <authorList>
            <person name="McCartney M.A."/>
            <person name="Auch B."/>
            <person name="Kono T."/>
            <person name="Mallez S."/>
            <person name="Zhang Y."/>
            <person name="Obille A."/>
            <person name="Becker A."/>
            <person name="Abrahante J.E."/>
            <person name="Garbe J."/>
            <person name="Badalamenti J.P."/>
            <person name="Herman A."/>
            <person name="Mangelson H."/>
            <person name="Liachko I."/>
            <person name="Sullivan S."/>
            <person name="Sone E.D."/>
            <person name="Koren S."/>
            <person name="Silverstein K.A.T."/>
            <person name="Beckman K.B."/>
            <person name="Gohl D.M."/>
        </authorList>
    </citation>
    <scope>NUCLEOTIDE SEQUENCE</scope>
    <source>
        <strain evidence="1">Duluth1</strain>
        <tissue evidence="1">Whole animal</tissue>
    </source>
</reference>